<reference evidence="1" key="1">
    <citation type="submission" date="2018-06" db="EMBL/GenBank/DDBJ databases">
        <title>Paenibacillus xerothermodurans sp. nov. an extremely dry heat resistant spore forming bacterium isolated from the soil of Cape Canaveral, Florida.</title>
        <authorList>
            <person name="Seuylemezian A."/>
            <person name="Kaur N."/>
            <person name="Patil P."/>
            <person name="Patil P."/>
            <person name="Mayilraj S."/>
            <person name="Vaishampayan P."/>
        </authorList>
    </citation>
    <scope>NUCLEOTIDE SEQUENCE [LARGE SCALE GENOMIC DNA]</scope>
    <source>
        <strain evidence="1">ATCC 27380</strain>
    </source>
</reference>
<sequence length="81" mass="9265">MGFRRRRANESRKIAISLQYAPYCYQIYHSPLHREPHASQASEAALPNIANDAWFFTDSAEAWAEDPPDEHPRVAVAARKI</sequence>
<organism evidence="1 2">
    <name type="scientific">Paenibacillus xerothermodurans</name>
    <dbReference type="NCBI Taxonomy" id="1977292"/>
    <lineage>
        <taxon>Bacteria</taxon>
        <taxon>Bacillati</taxon>
        <taxon>Bacillota</taxon>
        <taxon>Bacilli</taxon>
        <taxon>Bacillales</taxon>
        <taxon>Paenibacillaceae</taxon>
        <taxon>Paenibacillus</taxon>
    </lineage>
</organism>
<keyword evidence="2" id="KW-1185">Reference proteome</keyword>
<name>A0A2W1NHK7_PAEXE</name>
<gene>
    <name evidence="1" type="ORF">CBW46_020760</name>
</gene>
<dbReference type="EMBL" id="NHRJ02000024">
    <property type="protein sequence ID" value="PZE19015.1"/>
    <property type="molecule type" value="Genomic_DNA"/>
</dbReference>
<evidence type="ECO:0000313" key="2">
    <source>
        <dbReference type="Proteomes" id="UP000214746"/>
    </source>
</evidence>
<dbReference type="Proteomes" id="UP000214746">
    <property type="component" value="Unassembled WGS sequence"/>
</dbReference>
<protein>
    <submittedName>
        <fullName evidence="1">Uncharacterized protein</fullName>
    </submittedName>
</protein>
<accession>A0A2W1NHK7</accession>
<dbReference type="AlphaFoldDB" id="A0A2W1NHK7"/>
<evidence type="ECO:0000313" key="1">
    <source>
        <dbReference type="EMBL" id="PZE19015.1"/>
    </source>
</evidence>
<proteinExistence type="predicted"/>
<comment type="caution">
    <text evidence="1">The sequence shown here is derived from an EMBL/GenBank/DDBJ whole genome shotgun (WGS) entry which is preliminary data.</text>
</comment>